<dbReference type="SUPFAM" id="SSF57196">
    <property type="entry name" value="EGF/Laminin"/>
    <property type="match status" value="2"/>
</dbReference>
<dbReference type="FunFam" id="2.10.25.10:FF:000010">
    <property type="entry name" value="Pro-epidermal growth factor"/>
    <property type="match status" value="1"/>
</dbReference>
<dbReference type="eggNOG" id="KOG3544">
    <property type="taxonomic scope" value="Eukaryota"/>
</dbReference>
<feature type="domain" description="EGF-like" evidence="7">
    <location>
        <begin position="131"/>
        <end position="171"/>
    </location>
</feature>
<evidence type="ECO:0000313" key="9">
    <source>
        <dbReference type="Proteomes" id="UP000007266"/>
    </source>
</evidence>
<protein>
    <submittedName>
        <fullName evidence="8">Collagen and calcium-binding EGF domain-containing protein 1-like Protein</fullName>
    </submittedName>
</protein>
<dbReference type="GO" id="GO:0005581">
    <property type="term" value="C:collagen trimer"/>
    <property type="evidence" value="ECO:0007669"/>
    <property type="project" value="UniProtKB-KW"/>
</dbReference>
<evidence type="ECO:0000256" key="3">
    <source>
        <dbReference type="ARBA" id="ARBA00023157"/>
    </source>
</evidence>
<evidence type="ECO:0000313" key="8">
    <source>
        <dbReference type="EMBL" id="KYB29473.1"/>
    </source>
</evidence>
<sequence length="421" mass="46532">MTFVWKVVFVFFVSSVTYSEEPKDGYYVDDLNEASFTTGSEPLVCPSTNVISTRYKCNVNGEWVDCTRKHCCKDYTFVAGRCIPRSQDPCSMGLCEQVCTVYLQRVICTCFDGYKFNPENQKRGIKPVCVDVDECLDNNGDCEHECINESGSYRCACRAGFTLRADNRTCEPLNNLEGTAEQAGHSNRCFANCDTVLRLHDKLKSLQEKVSALSTAIRLSSFASGPPGPPGPPGPVGPPGPRGFPGAESEALSAHTTQDYTYSVLDAFVPLPGDENAQCRCKRGPQGEAGPRGPQGPKGEQGEKGPRGPKGERGSFDFLLLLLADVKHDIVHLQNRVYRNGEAPPKFDIDAALHKKRIKDKHTFLKQKRLLEAYTSIPTVVTHTTTETTDSTQVEEFRDGHVPDDYLDYYGSGSESEDYMN</sequence>
<feature type="signal peptide" evidence="6">
    <location>
        <begin position="1"/>
        <end position="19"/>
    </location>
</feature>
<dbReference type="eggNOG" id="KOG1218">
    <property type="taxonomic scope" value="Eukaryota"/>
</dbReference>
<feature type="chain" id="PRO_5007300260" evidence="6">
    <location>
        <begin position="20"/>
        <end position="421"/>
    </location>
</feature>
<feature type="compositionally biased region" description="Basic and acidic residues" evidence="5">
    <location>
        <begin position="300"/>
        <end position="312"/>
    </location>
</feature>
<dbReference type="EMBL" id="KQ971311">
    <property type="protein sequence ID" value="KYB29473.1"/>
    <property type="molecule type" value="Genomic_DNA"/>
</dbReference>
<evidence type="ECO:0000256" key="4">
    <source>
        <dbReference type="PROSITE-ProRule" id="PRU00076"/>
    </source>
</evidence>
<dbReference type="PANTHER" id="PTHR24034">
    <property type="entry name" value="EGF-LIKE DOMAIN-CONTAINING PROTEIN"/>
    <property type="match status" value="1"/>
</dbReference>
<reference evidence="8 9" key="1">
    <citation type="journal article" date="2008" name="Nature">
        <title>The genome of the model beetle and pest Tribolium castaneum.</title>
        <authorList>
            <consortium name="Tribolium Genome Sequencing Consortium"/>
            <person name="Richards S."/>
            <person name="Gibbs R.A."/>
            <person name="Weinstock G.M."/>
            <person name="Brown S.J."/>
            <person name="Denell R."/>
            <person name="Beeman R.W."/>
            <person name="Gibbs R."/>
            <person name="Beeman R.W."/>
            <person name="Brown S.J."/>
            <person name="Bucher G."/>
            <person name="Friedrich M."/>
            <person name="Grimmelikhuijzen C.J."/>
            <person name="Klingler M."/>
            <person name="Lorenzen M."/>
            <person name="Richards S."/>
            <person name="Roth S."/>
            <person name="Schroder R."/>
            <person name="Tautz D."/>
            <person name="Zdobnov E.M."/>
            <person name="Muzny D."/>
            <person name="Gibbs R.A."/>
            <person name="Weinstock G.M."/>
            <person name="Attaway T."/>
            <person name="Bell S."/>
            <person name="Buhay C.J."/>
            <person name="Chandrabose M.N."/>
            <person name="Chavez D."/>
            <person name="Clerk-Blankenburg K.P."/>
            <person name="Cree A."/>
            <person name="Dao M."/>
            <person name="Davis C."/>
            <person name="Chacko J."/>
            <person name="Dinh H."/>
            <person name="Dugan-Rocha S."/>
            <person name="Fowler G."/>
            <person name="Garner T.T."/>
            <person name="Garnes J."/>
            <person name="Gnirke A."/>
            <person name="Hawes A."/>
            <person name="Hernandez J."/>
            <person name="Hines S."/>
            <person name="Holder M."/>
            <person name="Hume J."/>
            <person name="Jhangiani S.N."/>
            <person name="Joshi V."/>
            <person name="Khan Z.M."/>
            <person name="Jackson L."/>
            <person name="Kovar C."/>
            <person name="Kowis A."/>
            <person name="Lee S."/>
            <person name="Lewis L.R."/>
            <person name="Margolis J."/>
            <person name="Morgan M."/>
            <person name="Nazareth L.V."/>
            <person name="Nguyen N."/>
            <person name="Okwuonu G."/>
            <person name="Parker D."/>
            <person name="Richards S."/>
            <person name="Ruiz S.J."/>
            <person name="Santibanez J."/>
            <person name="Savard J."/>
            <person name="Scherer S.E."/>
            <person name="Schneider B."/>
            <person name="Sodergren E."/>
            <person name="Tautz D."/>
            <person name="Vattahil S."/>
            <person name="Villasana D."/>
            <person name="White C.S."/>
            <person name="Wright R."/>
            <person name="Park Y."/>
            <person name="Beeman R.W."/>
            <person name="Lord J."/>
            <person name="Oppert B."/>
            <person name="Lorenzen M."/>
            <person name="Brown S."/>
            <person name="Wang L."/>
            <person name="Savard J."/>
            <person name="Tautz D."/>
            <person name="Richards S."/>
            <person name="Weinstock G."/>
            <person name="Gibbs R.A."/>
            <person name="Liu Y."/>
            <person name="Worley K."/>
            <person name="Weinstock G."/>
            <person name="Elsik C.G."/>
            <person name="Reese J.T."/>
            <person name="Elhaik E."/>
            <person name="Landan G."/>
            <person name="Graur D."/>
            <person name="Arensburger P."/>
            <person name="Atkinson P."/>
            <person name="Beeman R.W."/>
            <person name="Beidler J."/>
            <person name="Brown S.J."/>
            <person name="Demuth J.P."/>
            <person name="Drury D.W."/>
            <person name="Du Y.Z."/>
            <person name="Fujiwara H."/>
            <person name="Lorenzen M."/>
            <person name="Maselli V."/>
            <person name="Osanai M."/>
            <person name="Park Y."/>
            <person name="Robertson H.M."/>
            <person name="Tu Z."/>
            <person name="Wang J.J."/>
            <person name="Wang S."/>
            <person name="Richards S."/>
            <person name="Song H."/>
            <person name="Zhang L."/>
            <person name="Sodergren E."/>
            <person name="Werner D."/>
            <person name="Stanke M."/>
            <person name="Morgenstern B."/>
            <person name="Solovyev V."/>
            <person name="Kosarev P."/>
            <person name="Brown G."/>
            <person name="Chen H.C."/>
            <person name="Ermolaeva O."/>
            <person name="Hlavina W."/>
            <person name="Kapustin Y."/>
            <person name="Kiryutin B."/>
            <person name="Kitts P."/>
            <person name="Maglott D."/>
            <person name="Pruitt K."/>
            <person name="Sapojnikov V."/>
            <person name="Souvorov A."/>
            <person name="Mackey A.J."/>
            <person name="Waterhouse R.M."/>
            <person name="Wyder S."/>
            <person name="Zdobnov E.M."/>
            <person name="Zdobnov E.M."/>
            <person name="Wyder S."/>
            <person name="Kriventseva E.V."/>
            <person name="Kadowaki T."/>
            <person name="Bork P."/>
            <person name="Aranda M."/>
            <person name="Bao R."/>
            <person name="Beermann A."/>
            <person name="Berns N."/>
            <person name="Bolognesi R."/>
            <person name="Bonneton F."/>
            <person name="Bopp D."/>
            <person name="Brown S.J."/>
            <person name="Bucher G."/>
            <person name="Butts T."/>
            <person name="Chaumot A."/>
            <person name="Denell R.E."/>
            <person name="Ferrier D.E."/>
            <person name="Friedrich M."/>
            <person name="Gordon C.M."/>
            <person name="Jindra M."/>
            <person name="Klingler M."/>
            <person name="Lan Q."/>
            <person name="Lattorff H.M."/>
            <person name="Laudet V."/>
            <person name="von Levetsow C."/>
            <person name="Liu Z."/>
            <person name="Lutz R."/>
            <person name="Lynch J.A."/>
            <person name="da Fonseca R.N."/>
            <person name="Posnien N."/>
            <person name="Reuter R."/>
            <person name="Roth S."/>
            <person name="Savard J."/>
            <person name="Schinko J.B."/>
            <person name="Schmitt C."/>
            <person name="Schoppmeier M."/>
            <person name="Schroder R."/>
            <person name="Shippy T.D."/>
            <person name="Simonnet F."/>
            <person name="Marques-Souza H."/>
            <person name="Tautz D."/>
            <person name="Tomoyasu Y."/>
            <person name="Trauner J."/>
            <person name="Van der Zee M."/>
            <person name="Vervoort M."/>
            <person name="Wittkopp N."/>
            <person name="Wimmer E.A."/>
            <person name="Yang X."/>
            <person name="Jones A.K."/>
            <person name="Sattelle D.B."/>
            <person name="Ebert P.R."/>
            <person name="Nelson D."/>
            <person name="Scott J.G."/>
            <person name="Beeman R.W."/>
            <person name="Muthukrishnan S."/>
            <person name="Kramer K.J."/>
            <person name="Arakane Y."/>
            <person name="Beeman R.W."/>
            <person name="Zhu Q."/>
            <person name="Hogenkamp D."/>
            <person name="Dixit R."/>
            <person name="Oppert B."/>
            <person name="Jiang H."/>
            <person name="Zou Z."/>
            <person name="Marshall J."/>
            <person name="Elpidina E."/>
            <person name="Vinokurov K."/>
            <person name="Oppert C."/>
            <person name="Zou Z."/>
            <person name="Evans J."/>
            <person name="Lu Z."/>
            <person name="Zhao P."/>
            <person name="Sumathipala N."/>
            <person name="Altincicek B."/>
            <person name="Vilcinskas A."/>
            <person name="Williams M."/>
            <person name="Hultmark D."/>
            <person name="Hetru C."/>
            <person name="Jiang H."/>
            <person name="Grimmelikhuijzen C.J."/>
            <person name="Hauser F."/>
            <person name="Cazzamali G."/>
            <person name="Williamson M."/>
            <person name="Park Y."/>
            <person name="Li B."/>
            <person name="Tanaka Y."/>
            <person name="Predel R."/>
            <person name="Neupert S."/>
            <person name="Schachtner J."/>
            <person name="Verleyen P."/>
            <person name="Raible F."/>
            <person name="Bork P."/>
            <person name="Friedrich M."/>
            <person name="Walden K.K."/>
            <person name="Robertson H.M."/>
            <person name="Angeli S."/>
            <person name="Foret S."/>
            <person name="Bucher G."/>
            <person name="Schuetz S."/>
            <person name="Maleszka R."/>
            <person name="Wimmer E.A."/>
            <person name="Beeman R.W."/>
            <person name="Lorenzen M."/>
            <person name="Tomoyasu Y."/>
            <person name="Miller S.C."/>
            <person name="Grossmann D."/>
            <person name="Bucher G."/>
        </authorList>
    </citation>
    <scope>NUCLEOTIDE SEQUENCE [LARGE SCALE GENOMIC DNA]</scope>
    <source>
        <strain evidence="8 9">Georgia GA2</strain>
    </source>
</reference>
<dbReference type="SMART" id="SM00181">
    <property type="entry name" value="EGF"/>
    <property type="match status" value="2"/>
</dbReference>
<dbReference type="AlphaFoldDB" id="A0A139WNI6"/>
<feature type="region of interest" description="Disordered" evidence="5">
    <location>
        <begin position="278"/>
        <end position="312"/>
    </location>
</feature>
<dbReference type="PROSITE" id="PS01187">
    <property type="entry name" value="EGF_CA"/>
    <property type="match status" value="1"/>
</dbReference>
<reference evidence="8 9" key="2">
    <citation type="journal article" date="2010" name="Nucleic Acids Res.">
        <title>BeetleBase in 2010: revisions to provide comprehensive genomic information for Tribolium castaneum.</title>
        <authorList>
            <person name="Kim H.S."/>
            <person name="Murphy T."/>
            <person name="Xia J."/>
            <person name="Caragea D."/>
            <person name="Park Y."/>
            <person name="Beeman R.W."/>
            <person name="Lorenzen M.D."/>
            <person name="Butcher S."/>
            <person name="Manak J.R."/>
            <person name="Brown S.J."/>
        </authorList>
    </citation>
    <scope>GENOME REANNOTATION</scope>
    <source>
        <strain evidence="8 9">Georgia GA2</strain>
    </source>
</reference>
<dbReference type="InterPro" id="IPR050751">
    <property type="entry name" value="ECM_structural_protein"/>
</dbReference>
<keyword evidence="3" id="KW-1015">Disulfide bond</keyword>
<evidence type="ECO:0000256" key="5">
    <source>
        <dbReference type="SAM" id="MobiDB-lite"/>
    </source>
</evidence>
<dbReference type="Gene3D" id="1.20.5.320">
    <property type="entry name" value="6-Phosphogluconate Dehydrogenase, domain 3"/>
    <property type="match status" value="2"/>
</dbReference>
<keyword evidence="8" id="KW-0176">Collagen</keyword>
<dbReference type="Gene3D" id="2.10.25.10">
    <property type="entry name" value="Laminin"/>
    <property type="match status" value="2"/>
</dbReference>
<dbReference type="STRING" id="7070.A0A139WNI6"/>
<evidence type="ECO:0000256" key="1">
    <source>
        <dbReference type="ARBA" id="ARBA00022536"/>
    </source>
</evidence>
<dbReference type="Proteomes" id="UP000007266">
    <property type="component" value="Linkage group 2"/>
</dbReference>
<evidence type="ECO:0000256" key="6">
    <source>
        <dbReference type="SAM" id="SignalP"/>
    </source>
</evidence>
<dbReference type="InterPro" id="IPR001881">
    <property type="entry name" value="EGF-like_Ca-bd_dom"/>
</dbReference>
<dbReference type="PROSITE" id="PS50026">
    <property type="entry name" value="EGF_3"/>
    <property type="match status" value="1"/>
</dbReference>
<keyword evidence="2" id="KW-0677">Repeat</keyword>
<keyword evidence="9" id="KW-1185">Reference proteome</keyword>
<feature type="region of interest" description="Disordered" evidence="5">
    <location>
        <begin position="221"/>
        <end position="253"/>
    </location>
</feature>
<dbReference type="InterPro" id="IPR018097">
    <property type="entry name" value="EGF_Ca-bd_CS"/>
</dbReference>
<evidence type="ECO:0000259" key="7">
    <source>
        <dbReference type="PROSITE" id="PS50026"/>
    </source>
</evidence>
<accession>A0A139WNI6</accession>
<dbReference type="PROSITE" id="PS01186">
    <property type="entry name" value="EGF_2"/>
    <property type="match status" value="1"/>
</dbReference>
<proteinExistence type="predicted"/>
<dbReference type="PANTHER" id="PTHR24034:SF204">
    <property type="entry name" value="ADHESION G PROTEIN-COUPLED RECEPTOR E1"/>
    <property type="match status" value="1"/>
</dbReference>
<evidence type="ECO:0000256" key="2">
    <source>
        <dbReference type="ARBA" id="ARBA00022737"/>
    </source>
</evidence>
<name>A0A139WNI6_TRICA</name>
<keyword evidence="1 4" id="KW-0245">EGF-like domain</keyword>
<dbReference type="PROSITE" id="PS00010">
    <property type="entry name" value="ASX_HYDROXYL"/>
    <property type="match status" value="1"/>
</dbReference>
<gene>
    <name evidence="8" type="primary">AUGUSTUS-3.0.2_32018</name>
    <name evidence="8" type="ORF">TcasGA2_TC032018</name>
</gene>
<dbReference type="OMA" id="HCECAPP"/>
<dbReference type="InParanoid" id="A0A139WNI6"/>
<feature type="compositionally biased region" description="Pro residues" evidence="5">
    <location>
        <begin position="226"/>
        <end position="242"/>
    </location>
</feature>
<keyword evidence="6" id="KW-0732">Signal</keyword>
<dbReference type="InterPro" id="IPR000152">
    <property type="entry name" value="EGF-type_Asp/Asn_hydroxyl_site"/>
</dbReference>
<dbReference type="GO" id="GO:0005509">
    <property type="term" value="F:calcium ion binding"/>
    <property type="evidence" value="ECO:0007669"/>
    <property type="project" value="InterPro"/>
</dbReference>
<dbReference type="InterPro" id="IPR000742">
    <property type="entry name" value="EGF"/>
</dbReference>
<organism evidence="8 9">
    <name type="scientific">Tribolium castaneum</name>
    <name type="common">Red flour beetle</name>
    <dbReference type="NCBI Taxonomy" id="7070"/>
    <lineage>
        <taxon>Eukaryota</taxon>
        <taxon>Metazoa</taxon>
        <taxon>Ecdysozoa</taxon>
        <taxon>Arthropoda</taxon>
        <taxon>Hexapoda</taxon>
        <taxon>Insecta</taxon>
        <taxon>Pterygota</taxon>
        <taxon>Neoptera</taxon>
        <taxon>Endopterygota</taxon>
        <taxon>Coleoptera</taxon>
        <taxon>Polyphaga</taxon>
        <taxon>Cucujiformia</taxon>
        <taxon>Tenebrionidae</taxon>
        <taxon>Tenebrionidae incertae sedis</taxon>
        <taxon>Tribolium</taxon>
    </lineage>
</organism>
<comment type="caution">
    <text evidence="4">Lacks conserved residue(s) required for the propagation of feature annotation.</text>
</comment>
<dbReference type="SMART" id="SM00179">
    <property type="entry name" value="EGF_CA"/>
    <property type="match status" value="1"/>
</dbReference>
<dbReference type="Pfam" id="PF14670">
    <property type="entry name" value="FXa_inhibition"/>
    <property type="match status" value="1"/>
</dbReference>